<evidence type="ECO:0000313" key="9">
    <source>
        <dbReference type="EMBL" id="MDB8741974.1"/>
    </source>
</evidence>
<dbReference type="GO" id="GO:0005524">
    <property type="term" value="F:ATP binding"/>
    <property type="evidence" value="ECO:0007669"/>
    <property type="project" value="UniProtKB-KW"/>
</dbReference>
<reference evidence="9" key="1">
    <citation type="submission" date="2023-01" db="EMBL/GenBank/DDBJ databases">
        <title>Human gut microbiome strain richness.</title>
        <authorList>
            <person name="Chen-Liaw A."/>
        </authorList>
    </citation>
    <scope>NUCLEOTIDE SEQUENCE</scope>
    <source>
        <strain evidence="9">D59st1_B8_D59t2_181005</strain>
    </source>
</reference>
<evidence type="ECO:0000256" key="6">
    <source>
        <dbReference type="ARBA" id="ARBA00023125"/>
    </source>
</evidence>
<evidence type="ECO:0000256" key="2">
    <source>
        <dbReference type="ARBA" id="ARBA00022763"/>
    </source>
</evidence>
<evidence type="ECO:0000256" key="1">
    <source>
        <dbReference type="ARBA" id="ARBA00022741"/>
    </source>
</evidence>
<dbReference type="Pfam" id="PF12705">
    <property type="entry name" value="PDDEXK_1"/>
    <property type="match status" value="1"/>
</dbReference>
<keyword evidence="3" id="KW-0378">Hydrolase</keyword>
<evidence type="ECO:0000256" key="4">
    <source>
        <dbReference type="ARBA" id="ARBA00022806"/>
    </source>
</evidence>
<evidence type="ECO:0000256" key="3">
    <source>
        <dbReference type="ARBA" id="ARBA00022801"/>
    </source>
</evidence>
<accession>A0AAW6E2P2</accession>
<dbReference type="EMBL" id="JAQMLS010000005">
    <property type="protein sequence ID" value="MDB8741974.1"/>
    <property type="molecule type" value="Genomic_DNA"/>
</dbReference>
<name>A0AAW6E2P2_9FIRM</name>
<organism evidence="9 10">
    <name type="scientific">Ruminococcus bicirculans</name>
    <name type="common">ex Wegman et al. 2014</name>
    <dbReference type="NCBI Taxonomy" id="1160721"/>
    <lineage>
        <taxon>Bacteria</taxon>
        <taxon>Bacillati</taxon>
        <taxon>Bacillota</taxon>
        <taxon>Clostridia</taxon>
        <taxon>Eubacteriales</taxon>
        <taxon>Oscillospiraceae</taxon>
        <taxon>Ruminococcus</taxon>
    </lineage>
</organism>
<keyword evidence="5" id="KW-0067">ATP-binding</keyword>
<dbReference type="GO" id="GO:0016787">
    <property type="term" value="F:hydrolase activity"/>
    <property type="evidence" value="ECO:0007669"/>
    <property type="project" value="UniProtKB-KW"/>
</dbReference>
<sequence length="264" mass="31674">MNGYDFILDDLNWSFSNLKTFTQCPFEWRLKYLDAEEGIENIYGQFGTVCHKVLENFFTGKCSVENMKNQFEVLFRKSVILNGSRDEERAEKLYQIGILYFSNFSKQMFPIKRVVGVEKKIDCDFHDKKFIGFIDLVYIDNDDRLVVLDHKTAESPLNKNGSIKKAKIKDYDFYKKQLYIYCMGIKKLYNRYPDKIGWNFIRSGDLHIIDFNKEDYEESCEWAMNVIDNIYDTDKFQKNEQYFYCNNLCRFRNICYTIDEEELF</sequence>
<dbReference type="InterPro" id="IPR011604">
    <property type="entry name" value="PDDEXK-like_dom_sf"/>
</dbReference>
<dbReference type="Gene3D" id="3.90.320.10">
    <property type="match status" value="1"/>
</dbReference>
<dbReference type="GO" id="GO:0003677">
    <property type="term" value="F:DNA binding"/>
    <property type="evidence" value="ECO:0007669"/>
    <property type="project" value="UniProtKB-KW"/>
</dbReference>
<comment type="caution">
    <text evidence="9">The sequence shown here is derived from an EMBL/GenBank/DDBJ whole genome shotgun (WGS) entry which is preliminary data.</text>
</comment>
<dbReference type="SUPFAM" id="SSF52980">
    <property type="entry name" value="Restriction endonuclease-like"/>
    <property type="match status" value="1"/>
</dbReference>
<dbReference type="Proteomes" id="UP001211421">
    <property type="component" value="Unassembled WGS sequence"/>
</dbReference>
<keyword evidence="1" id="KW-0547">Nucleotide-binding</keyword>
<evidence type="ECO:0000256" key="7">
    <source>
        <dbReference type="ARBA" id="ARBA00023204"/>
    </source>
</evidence>
<keyword evidence="7" id="KW-0234">DNA repair</keyword>
<keyword evidence="4" id="KW-0347">Helicase</keyword>
<dbReference type="InterPro" id="IPR038726">
    <property type="entry name" value="PDDEXK_AddAB-type"/>
</dbReference>
<dbReference type="InterPro" id="IPR011335">
    <property type="entry name" value="Restrct_endonuc-II-like"/>
</dbReference>
<evidence type="ECO:0000313" key="10">
    <source>
        <dbReference type="Proteomes" id="UP001211421"/>
    </source>
</evidence>
<keyword evidence="2" id="KW-0227">DNA damage</keyword>
<keyword evidence="6" id="KW-0238">DNA-binding</keyword>
<proteinExistence type="predicted"/>
<dbReference type="AlphaFoldDB" id="A0AAW6E2P2"/>
<dbReference type="GO" id="GO:0006281">
    <property type="term" value="P:DNA repair"/>
    <property type="evidence" value="ECO:0007669"/>
    <property type="project" value="UniProtKB-KW"/>
</dbReference>
<evidence type="ECO:0000259" key="8">
    <source>
        <dbReference type="Pfam" id="PF12705"/>
    </source>
</evidence>
<dbReference type="GO" id="GO:0004386">
    <property type="term" value="F:helicase activity"/>
    <property type="evidence" value="ECO:0007669"/>
    <property type="project" value="UniProtKB-KW"/>
</dbReference>
<protein>
    <submittedName>
        <fullName evidence="9">PD-(D/E)XK nuclease family protein</fullName>
    </submittedName>
</protein>
<evidence type="ECO:0000256" key="5">
    <source>
        <dbReference type="ARBA" id="ARBA00022840"/>
    </source>
</evidence>
<feature type="domain" description="PD-(D/E)XK endonuclease-like" evidence="8">
    <location>
        <begin position="13"/>
        <end position="255"/>
    </location>
</feature>
<dbReference type="RefSeq" id="WP_195551538.1">
    <property type="nucleotide sequence ID" value="NZ_JADMNX010000005.1"/>
</dbReference>
<gene>
    <name evidence="9" type="ORF">PNV70_07815</name>
</gene>